<reference evidence="1 2" key="1">
    <citation type="submission" date="2015-04" db="EMBL/GenBank/DDBJ databases">
        <title>Comparative genomics of rhizobia nodulating Arachis hypogaea in China.</title>
        <authorList>
            <person name="Li Y."/>
        </authorList>
    </citation>
    <scope>NUCLEOTIDE SEQUENCE [LARGE SCALE GENOMIC DNA]</scope>
    <source>
        <strain evidence="1 2">CCBAU 51757</strain>
    </source>
</reference>
<comment type="caution">
    <text evidence="1">The sequence shown here is derived from an EMBL/GenBank/DDBJ whole genome shotgun (WGS) entry which is preliminary data.</text>
</comment>
<accession>A0A4Q0S4L6</accession>
<gene>
    <name evidence="1" type="ORF">XH99_14890</name>
</gene>
<protein>
    <submittedName>
        <fullName evidence="1">Uncharacterized protein</fullName>
    </submittedName>
</protein>
<organism evidence="1 2">
    <name type="scientific">Bradyrhizobium nanningense</name>
    <dbReference type="NCBI Taxonomy" id="1325118"/>
    <lineage>
        <taxon>Bacteria</taxon>
        <taxon>Pseudomonadati</taxon>
        <taxon>Pseudomonadota</taxon>
        <taxon>Alphaproteobacteria</taxon>
        <taxon>Hyphomicrobiales</taxon>
        <taxon>Nitrobacteraceae</taxon>
        <taxon>Bradyrhizobium</taxon>
    </lineage>
</organism>
<proteinExistence type="predicted"/>
<sequence>MPGYRLYILDESGHIIDRHDLSCPNDRAAMLRARQLVTTHSAELWLLDKRVASFKVRSQPYRGDGLGP</sequence>
<name>A0A4Q0S4L6_9BRAD</name>
<dbReference type="EMBL" id="LBJQ01000074">
    <property type="protein sequence ID" value="RXH28697.1"/>
    <property type="molecule type" value="Genomic_DNA"/>
</dbReference>
<dbReference type="Proteomes" id="UP000289546">
    <property type="component" value="Unassembled WGS sequence"/>
</dbReference>
<evidence type="ECO:0000313" key="1">
    <source>
        <dbReference type="EMBL" id="RXH28697.1"/>
    </source>
</evidence>
<keyword evidence="2" id="KW-1185">Reference proteome</keyword>
<evidence type="ECO:0000313" key="2">
    <source>
        <dbReference type="Proteomes" id="UP000289546"/>
    </source>
</evidence>
<dbReference type="AlphaFoldDB" id="A0A4Q0S4L6"/>